<evidence type="ECO:0000313" key="2">
    <source>
        <dbReference type="EMBL" id="CAG6547568.1"/>
    </source>
</evidence>
<keyword evidence="1" id="KW-1133">Transmembrane helix</keyword>
<organism evidence="2">
    <name type="scientific">Culex pipiens</name>
    <name type="common">House mosquito</name>
    <dbReference type="NCBI Taxonomy" id="7175"/>
    <lineage>
        <taxon>Eukaryota</taxon>
        <taxon>Metazoa</taxon>
        <taxon>Ecdysozoa</taxon>
        <taxon>Arthropoda</taxon>
        <taxon>Hexapoda</taxon>
        <taxon>Insecta</taxon>
        <taxon>Pterygota</taxon>
        <taxon>Neoptera</taxon>
        <taxon>Endopterygota</taxon>
        <taxon>Diptera</taxon>
        <taxon>Nematocera</taxon>
        <taxon>Culicoidea</taxon>
        <taxon>Culicidae</taxon>
        <taxon>Culicinae</taxon>
        <taxon>Culicini</taxon>
        <taxon>Culex</taxon>
        <taxon>Culex</taxon>
    </lineage>
</organism>
<dbReference type="EMBL" id="HBUE01344088">
    <property type="protein sequence ID" value="CAG6599771.1"/>
    <property type="molecule type" value="Transcribed_RNA"/>
</dbReference>
<protein>
    <submittedName>
        <fullName evidence="2">(northern house mosquito) hypothetical protein</fullName>
    </submittedName>
</protein>
<reference evidence="2" key="1">
    <citation type="submission" date="2021-05" db="EMBL/GenBank/DDBJ databases">
        <authorList>
            <person name="Alioto T."/>
            <person name="Alioto T."/>
            <person name="Gomez Garrido J."/>
        </authorList>
    </citation>
    <scope>NUCLEOTIDE SEQUENCE</scope>
</reference>
<dbReference type="EMBL" id="HBUE01237154">
    <property type="protein sequence ID" value="CAG6547568.1"/>
    <property type="molecule type" value="Transcribed_RNA"/>
</dbReference>
<sequence length="107" mass="13291">MFIFMFNSLKDMQFFGNNIIGILFCLLLFCFHYWLSGEIFAKTSSSIDSDGWFYILFALQFPLEVFVFFFKYFYHFTCVVWLHCWFIVLCRCYFYFFRLFFEESKRI</sequence>
<proteinExistence type="predicted"/>
<feature type="transmembrane region" description="Helical" evidence="1">
    <location>
        <begin position="52"/>
        <end position="74"/>
    </location>
</feature>
<keyword evidence="1" id="KW-0812">Transmembrane</keyword>
<evidence type="ECO:0000256" key="1">
    <source>
        <dbReference type="SAM" id="Phobius"/>
    </source>
</evidence>
<feature type="transmembrane region" description="Helical" evidence="1">
    <location>
        <begin position="20"/>
        <end position="40"/>
    </location>
</feature>
<accession>A0A8D8N0T2</accession>
<name>A0A8D8N0T2_CULPI</name>
<dbReference type="AlphaFoldDB" id="A0A8D8N0T2"/>
<keyword evidence="1" id="KW-0472">Membrane</keyword>
<feature type="transmembrane region" description="Helical" evidence="1">
    <location>
        <begin position="80"/>
        <end position="101"/>
    </location>
</feature>